<feature type="transmembrane region" description="Helical" evidence="1">
    <location>
        <begin position="349"/>
        <end position="367"/>
    </location>
</feature>
<feature type="transmembrane region" description="Helical" evidence="1">
    <location>
        <begin position="220"/>
        <end position="245"/>
    </location>
</feature>
<dbReference type="InterPro" id="IPR018674">
    <property type="entry name" value="DUF2142_membrane"/>
</dbReference>
<dbReference type="GeneID" id="35118013"/>
<gene>
    <name evidence="2" type="ORF">BK798_01505</name>
</gene>
<dbReference type="PROSITE" id="PS51257">
    <property type="entry name" value="PROKAR_LIPOPROTEIN"/>
    <property type="match status" value="1"/>
</dbReference>
<dbReference type="RefSeq" id="WP_100815208.1">
    <property type="nucleotide sequence ID" value="NZ_CP017803.1"/>
</dbReference>
<sequence>MIQINDKKYILTYLIGFILLATFLFSCNTHNHPKAQIILSILTVICGIICIRYSIKNKDELHKTAFLIIIIFGLLTVFASPLLVAPDEVEHFARSDLTSEGGLIPNYHENQGYFINNYFYQMIYSQGSTLLDNTSFMHQDITHCKSFFTSVFSQNLFYVYLAQGFGIFIAKMLELPVIFALWLGRLCNLLLYSGIVYFAIKKTPAFKKELLVLSCLPIAVFQAASMSSDGIIFALAILNISYFIQMYKSEIIPNKNIIIYLATGVLIGLIKFPYIFLLLMLFLIPANKFKTKKIAIISKMTALLLIVIAGAYSNFYASKELLKGGRIDYYIQNNVNPTNQINYIIHNPTSAVITFVKSLIFLPYLIFIKDCSFFHLILFPGLDIYNALCLIFFIVFLFLSEDLKMAKRKKLELIILFLIIYTSIFFIQYLSWTPVGYDGILGVGARYFIPILAILPLVFGHKSNSKKLTKYFIVFTTIFLSGMLLIIIAGFY</sequence>
<accession>A0A2H4U4Y4</accession>
<dbReference type="AlphaFoldDB" id="A0A2H4U4Y4"/>
<feature type="transmembrane region" description="Helical" evidence="1">
    <location>
        <begin position="437"/>
        <end position="459"/>
    </location>
</feature>
<evidence type="ECO:0000256" key="1">
    <source>
        <dbReference type="SAM" id="Phobius"/>
    </source>
</evidence>
<feature type="transmembrane region" description="Helical" evidence="1">
    <location>
        <begin position="156"/>
        <end position="173"/>
    </location>
</feature>
<keyword evidence="1" id="KW-0472">Membrane</keyword>
<feature type="transmembrane region" description="Helical" evidence="1">
    <location>
        <begin position="9"/>
        <end position="25"/>
    </location>
</feature>
<dbReference type="Proteomes" id="UP000232133">
    <property type="component" value="Chromosome"/>
</dbReference>
<feature type="transmembrane region" description="Helical" evidence="1">
    <location>
        <begin position="37"/>
        <end position="55"/>
    </location>
</feature>
<organism evidence="2 3">
    <name type="scientific">Methanobrevibacter smithii</name>
    <dbReference type="NCBI Taxonomy" id="2173"/>
    <lineage>
        <taxon>Archaea</taxon>
        <taxon>Methanobacteriati</taxon>
        <taxon>Methanobacteriota</taxon>
        <taxon>Methanomada group</taxon>
        <taxon>Methanobacteria</taxon>
        <taxon>Methanobacteriales</taxon>
        <taxon>Methanobacteriaceae</taxon>
        <taxon>Methanobrevibacter</taxon>
    </lineage>
</organism>
<keyword evidence="1" id="KW-0812">Transmembrane</keyword>
<feature type="transmembrane region" description="Helical" evidence="1">
    <location>
        <begin position="411"/>
        <end position="431"/>
    </location>
</feature>
<feature type="transmembrane region" description="Helical" evidence="1">
    <location>
        <begin position="180"/>
        <end position="200"/>
    </location>
</feature>
<feature type="transmembrane region" description="Helical" evidence="1">
    <location>
        <begin position="471"/>
        <end position="491"/>
    </location>
</feature>
<feature type="transmembrane region" description="Helical" evidence="1">
    <location>
        <begin position="373"/>
        <end position="399"/>
    </location>
</feature>
<name>A0A2H4U4Y4_METSM</name>
<protein>
    <recommendedName>
        <fullName evidence="4">DUF2142 domain-containing protein</fullName>
    </recommendedName>
</protein>
<feature type="transmembrane region" description="Helical" evidence="1">
    <location>
        <begin position="296"/>
        <end position="317"/>
    </location>
</feature>
<evidence type="ECO:0000313" key="2">
    <source>
        <dbReference type="EMBL" id="ATZ59175.1"/>
    </source>
</evidence>
<feature type="transmembrane region" description="Helical" evidence="1">
    <location>
        <begin position="64"/>
        <end position="84"/>
    </location>
</feature>
<evidence type="ECO:0008006" key="4">
    <source>
        <dbReference type="Google" id="ProtNLM"/>
    </source>
</evidence>
<feature type="transmembrane region" description="Helical" evidence="1">
    <location>
        <begin position="257"/>
        <end position="284"/>
    </location>
</feature>
<keyword evidence="1" id="KW-1133">Transmembrane helix</keyword>
<evidence type="ECO:0000313" key="3">
    <source>
        <dbReference type="Proteomes" id="UP000232133"/>
    </source>
</evidence>
<proteinExistence type="predicted"/>
<reference evidence="2 3" key="1">
    <citation type="submission" date="2016-10" db="EMBL/GenBank/DDBJ databases">
        <authorList>
            <person name="Varghese N."/>
        </authorList>
    </citation>
    <scope>NUCLEOTIDE SEQUENCE [LARGE SCALE GENOMIC DNA]</scope>
    <source>
        <strain evidence="2 3">KB11</strain>
    </source>
</reference>
<dbReference type="Pfam" id="PF09913">
    <property type="entry name" value="DUF2142"/>
    <property type="match status" value="1"/>
</dbReference>
<dbReference type="EMBL" id="CP017803">
    <property type="protein sequence ID" value="ATZ59175.1"/>
    <property type="molecule type" value="Genomic_DNA"/>
</dbReference>